<accession>A0A428S8L7</accession>
<feature type="region of interest" description="Disordered" evidence="2">
    <location>
        <begin position="88"/>
        <end position="141"/>
    </location>
</feature>
<evidence type="ECO:0000256" key="2">
    <source>
        <dbReference type="SAM" id="MobiDB-lite"/>
    </source>
</evidence>
<gene>
    <name evidence="3" type="ORF">CDV31_016487</name>
</gene>
<sequence>MEPNELCRRTEECLSLFQDVSKHQTLADDDWFEDRAADFVWWSHGLKAQKTGRSSLDYRLRDRPDIQKVIAGLLDSLAQALKECLRPETDEGQGSIHDDLEDEASESEGSSSGSSWSEFSDEVDQSKDKSDSADTPATEDSDPRFYIETNLKLLAKISIAIRRSGAKLRYMKADAYLKAHSDDDEYTQLRNHLLFLILVGPYEQKLFGELRSRTTNEKLPKAVEIVIRSWIVDPSRVTSNQQRLVEANITRRNRIAYARRFISKSAVPTRSKEVAAPTIVPTPLPDAVLQPTKEPSIFGADAQEPFPVVDPIEALPISPEPAKSLTVKTLTATELGSQFVLPVIVPFEPKKGAMSVATKMTQTGIKQDYPVCPGKKGSFQCPYCVQVLPEDYTAKSRWRGHVAQDLNPYSCIYQDCPDPHDLYATKEEWIKHIKSQHNEERWVCDDCIFESDQDDEFIFDSQELWESHMRSHHSCPDDRLTLLCSMSKRKLVQLAECPLCKRSCGHSRPDEDDHIAEHLHSWALRALPWDLNPDDEASSDSPEMGSENDLARMSEMSELPEDETDSLTATMSDAIGREVTRWKAHQTHTVLSDRFYSLALTLEDIIGIWSVHAQLDTQNETVLQHLMSINQARAQLSQDSEFTAQQRRDMEDNLCISIEVGVEYMTGVLSAEEEEPSREPSIDLDEPERPETPPRTPPPPVVGIPRVDTYDGKTPRSDDEKGDILENARERVLYSKDPGMQLAWARDVLVWAMTAEKVRLRESEPRPVPDTEQQLRTSALDIMVFLAQQGHSEALYHEGKWLELGQFGRTVDIGQAFDRYRRAADGGLGRAHYRLGKLCQQEWDDWEAAFTHYEKGEQLGDAAASLQLAFRYLHSSHFEEPDLKKGLALLKQSADNADEDAPQGAYVYALALLGNLPDLATYESLLPTDTSMAFMYMEKSAYLGYSKAQWRMGVAYETGTLSCRVDAAKSIHYYHLAARQGWGTAAYDLSRWFLPGTSREDQVVPDPALSFKFAQWGAFEGDGGSKYMMGWHYETGTHVLPDFEEARKWYERASHHPYSDAGQLSREKLVALEERDEFFFGVGLDGRSHLGPRVEPRTLVVAMDVGEMFSSVSWADLQPFDIEHIEIFSYSQPAFQPHSQIPTQYDPETGVWGNPFLQAARLRKFTATQQQSCFSLWKDLRSNVYPVRDKALGVLQAHVRALWEHFYSKLVVEIVGYFHIVISLSVPVGFPWDSRSQIRDMVWHVVDGWTDDNVYRLIRVDLVEPMDAAILNALTAQRGGERPPGGPIRMIKSGDVVVVCDCGGTGVRTVGYEVVHGAPFLAHQLTKSICEEFGKHSVDMEFIDYLLNRSGLSWRTSSKSARDELDRLIVEEWEYGIKRTFRGDERDDINLQVPRRATSVIGRLRRTSSTLSIKPETVLTFFATALMIIEATITSQLAELETIGRKPNSIVLVGGMALSPCVYRHLCEKFDIAIRRPDMDGHFFFSQGVVELEYRHSVANRSPFLFEVE</sequence>
<proteinExistence type="predicted"/>
<name>A0A428S8L7_9HYPO</name>
<dbReference type="Proteomes" id="UP000288429">
    <property type="component" value="Unassembled WGS sequence"/>
</dbReference>
<evidence type="ECO:0000256" key="1">
    <source>
        <dbReference type="ARBA" id="ARBA00022737"/>
    </source>
</evidence>
<feature type="compositionally biased region" description="Basic and acidic residues" evidence="2">
    <location>
        <begin position="677"/>
        <end position="692"/>
    </location>
</feature>
<evidence type="ECO:0000313" key="3">
    <source>
        <dbReference type="EMBL" id="RSL85896.1"/>
    </source>
</evidence>
<dbReference type="EMBL" id="NIZV01000548">
    <property type="protein sequence ID" value="RSL85896.1"/>
    <property type="molecule type" value="Genomic_DNA"/>
</dbReference>
<dbReference type="Gene3D" id="1.25.40.10">
    <property type="entry name" value="Tetratricopeptide repeat domain"/>
    <property type="match status" value="2"/>
</dbReference>
<keyword evidence="1" id="KW-0677">Repeat</keyword>
<dbReference type="SUPFAM" id="SSF53067">
    <property type="entry name" value="Actin-like ATPase domain"/>
    <property type="match status" value="1"/>
</dbReference>
<dbReference type="InterPro" id="IPR011990">
    <property type="entry name" value="TPR-like_helical_dom_sf"/>
</dbReference>
<dbReference type="PANTHER" id="PTHR46430:SF2">
    <property type="entry name" value="CHITIN SYNTHASE REGULATORY FACTOR 4"/>
    <property type="match status" value="1"/>
</dbReference>
<dbReference type="SUPFAM" id="SSF81901">
    <property type="entry name" value="HCP-like"/>
    <property type="match status" value="2"/>
</dbReference>
<protein>
    <recommendedName>
        <fullName evidence="5">C2H2-type domain-containing protein</fullName>
    </recommendedName>
</protein>
<reference evidence="3 4" key="1">
    <citation type="submission" date="2017-06" db="EMBL/GenBank/DDBJ databases">
        <title>Cmopartive genomic analysis of Ambrosia Fusariam Clade fungi.</title>
        <authorList>
            <person name="Stajich J.E."/>
            <person name="Carrillo J."/>
            <person name="Kijimoto T."/>
            <person name="Eskalen A."/>
            <person name="O'Donnell K."/>
            <person name="Kasson M."/>
        </authorList>
    </citation>
    <scope>NUCLEOTIDE SEQUENCE [LARGE SCALE GENOMIC DNA]</scope>
    <source>
        <strain evidence="3 4">NRRL 20438</strain>
    </source>
</reference>
<dbReference type="CDD" id="cd10170">
    <property type="entry name" value="ASKHA_NBD_HSP70"/>
    <property type="match status" value="1"/>
</dbReference>
<feature type="compositionally biased region" description="Pro residues" evidence="2">
    <location>
        <begin position="693"/>
        <end position="702"/>
    </location>
</feature>
<dbReference type="Pfam" id="PF08238">
    <property type="entry name" value="Sel1"/>
    <property type="match status" value="5"/>
</dbReference>
<dbReference type="InterPro" id="IPR051726">
    <property type="entry name" value="Chitin_Synth_Reg"/>
</dbReference>
<organism evidence="3 4">
    <name type="scientific">Fusarium ambrosium</name>
    <dbReference type="NCBI Taxonomy" id="131363"/>
    <lineage>
        <taxon>Eukaryota</taxon>
        <taxon>Fungi</taxon>
        <taxon>Dikarya</taxon>
        <taxon>Ascomycota</taxon>
        <taxon>Pezizomycotina</taxon>
        <taxon>Sordariomycetes</taxon>
        <taxon>Hypocreomycetidae</taxon>
        <taxon>Hypocreales</taxon>
        <taxon>Nectriaceae</taxon>
        <taxon>Fusarium</taxon>
        <taxon>Fusarium solani species complex</taxon>
    </lineage>
</organism>
<dbReference type="InterPro" id="IPR043129">
    <property type="entry name" value="ATPase_NBD"/>
</dbReference>
<feature type="region of interest" description="Disordered" evidence="2">
    <location>
        <begin position="669"/>
        <end position="722"/>
    </location>
</feature>
<comment type="caution">
    <text evidence="3">The sequence shown here is derived from an EMBL/GenBank/DDBJ whole genome shotgun (WGS) entry which is preliminary data.</text>
</comment>
<dbReference type="SMART" id="SM00671">
    <property type="entry name" value="SEL1"/>
    <property type="match status" value="6"/>
</dbReference>
<dbReference type="PANTHER" id="PTHR46430">
    <property type="entry name" value="PROTEIN SKT5-RELATED"/>
    <property type="match status" value="1"/>
</dbReference>
<keyword evidence="4" id="KW-1185">Reference proteome</keyword>
<dbReference type="InterPro" id="IPR006597">
    <property type="entry name" value="Sel1-like"/>
</dbReference>
<feature type="compositionally biased region" description="Low complexity" evidence="2">
    <location>
        <begin position="107"/>
        <end position="118"/>
    </location>
</feature>
<evidence type="ECO:0000313" key="4">
    <source>
        <dbReference type="Proteomes" id="UP000288429"/>
    </source>
</evidence>
<evidence type="ECO:0008006" key="5">
    <source>
        <dbReference type="Google" id="ProtNLM"/>
    </source>
</evidence>
<feature type="compositionally biased region" description="Basic and acidic residues" evidence="2">
    <location>
        <begin position="708"/>
        <end position="722"/>
    </location>
</feature>